<reference evidence="1" key="1">
    <citation type="journal article" date="2014" name="Front. Microbiol.">
        <title>High frequency of phylogenetically diverse reductive dehalogenase-homologous genes in deep subseafloor sedimentary metagenomes.</title>
        <authorList>
            <person name="Kawai M."/>
            <person name="Futagami T."/>
            <person name="Toyoda A."/>
            <person name="Takaki Y."/>
            <person name="Nishi S."/>
            <person name="Hori S."/>
            <person name="Arai W."/>
            <person name="Tsubouchi T."/>
            <person name="Morono Y."/>
            <person name="Uchiyama I."/>
            <person name="Ito T."/>
            <person name="Fujiyama A."/>
            <person name="Inagaki F."/>
            <person name="Takami H."/>
        </authorList>
    </citation>
    <scope>NUCLEOTIDE SEQUENCE</scope>
    <source>
        <strain evidence="1">Expedition CK06-06</strain>
    </source>
</reference>
<dbReference type="AlphaFoldDB" id="X1TLB8"/>
<organism evidence="1">
    <name type="scientific">marine sediment metagenome</name>
    <dbReference type="NCBI Taxonomy" id="412755"/>
    <lineage>
        <taxon>unclassified sequences</taxon>
        <taxon>metagenomes</taxon>
        <taxon>ecological metagenomes</taxon>
    </lineage>
</organism>
<dbReference type="EMBL" id="BARW01025213">
    <property type="protein sequence ID" value="GAJ06113.1"/>
    <property type="molecule type" value="Genomic_DNA"/>
</dbReference>
<feature type="non-terminal residue" evidence="1">
    <location>
        <position position="1"/>
    </location>
</feature>
<evidence type="ECO:0000313" key="1">
    <source>
        <dbReference type="EMBL" id="GAJ06113.1"/>
    </source>
</evidence>
<gene>
    <name evidence="1" type="ORF">S12H4_41376</name>
</gene>
<comment type="caution">
    <text evidence="1">The sequence shown here is derived from an EMBL/GenBank/DDBJ whole genome shotgun (WGS) entry which is preliminary data.</text>
</comment>
<protein>
    <submittedName>
        <fullName evidence="1">Uncharacterized protein</fullName>
    </submittedName>
</protein>
<proteinExistence type="predicted"/>
<accession>X1TLB8</accession>
<name>X1TLB8_9ZZZZ</name>
<sequence length="128" mass="15092">RHKQRIIWVNCLRISEGKDGIYRVRTPKKVFKNGRVRPPEVIHEAPTEEEAYIWAHKCRRFSKKEPPWAEYELEYLDEYYGRLPAEKIGKHLRRSVNSLKIITFRKLGINQKSNIYTARGLAADLGIS</sequence>